<evidence type="ECO:0000256" key="15">
    <source>
        <dbReference type="PROSITE-ProRule" id="PRU00283"/>
    </source>
</evidence>
<dbReference type="GO" id="GO:0031641">
    <property type="term" value="P:regulation of myelination"/>
    <property type="evidence" value="ECO:0007669"/>
    <property type="project" value="Ensembl"/>
</dbReference>
<dbReference type="FunFam" id="2.60.200.20:FF:000020">
    <property type="entry name" value="Kinesin family member 14"/>
    <property type="match status" value="1"/>
</dbReference>
<dbReference type="Pfam" id="PF00225">
    <property type="entry name" value="Kinesin"/>
    <property type="match status" value="1"/>
</dbReference>
<dbReference type="PROSITE" id="PS50067">
    <property type="entry name" value="KINESIN_MOTOR_2"/>
    <property type="match status" value="1"/>
</dbReference>
<dbReference type="GO" id="GO:0003777">
    <property type="term" value="F:microtubule motor activity"/>
    <property type="evidence" value="ECO:0000318"/>
    <property type="project" value="GO_Central"/>
</dbReference>
<dbReference type="Pfam" id="PF00498">
    <property type="entry name" value="FHA"/>
    <property type="match status" value="1"/>
</dbReference>
<dbReference type="GO" id="GO:0005829">
    <property type="term" value="C:cytosol"/>
    <property type="evidence" value="ECO:0007669"/>
    <property type="project" value="Ensembl"/>
</dbReference>
<keyword evidence="10 15" id="KW-0505">Motor protein</keyword>
<dbReference type="SUPFAM" id="SSF49879">
    <property type="entry name" value="SMAD/FHA domain"/>
    <property type="match status" value="1"/>
</dbReference>
<evidence type="ECO:0000256" key="1">
    <source>
        <dbReference type="ARBA" id="ARBA00004123"/>
    </source>
</evidence>
<name>A0A8V0YLM5_CHICK</name>
<gene>
    <name evidence="20" type="primary">KIF14</name>
</gene>
<dbReference type="GeneID" id="424347"/>
<dbReference type="GO" id="GO:1903429">
    <property type="term" value="P:regulation of cell maturation"/>
    <property type="evidence" value="ECO:0007669"/>
    <property type="project" value="Ensembl"/>
</dbReference>
<evidence type="ECO:0000256" key="14">
    <source>
        <dbReference type="ARBA" id="ARBA00073220"/>
    </source>
</evidence>
<feature type="compositionally biased region" description="Polar residues" evidence="17">
    <location>
        <begin position="134"/>
        <end position="143"/>
    </location>
</feature>
<dbReference type="InterPro" id="IPR027417">
    <property type="entry name" value="P-loop_NTPase"/>
</dbReference>
<dbReference type="GO" id="GO:0008284">
    <property type="term" value="P:positive regulation of cell population proliferation"/>
    <property type="evidence" value="ECO:0007669"/>
    <property type="project" value="Ensembl"/>
</dbReference>
<dbReference type="GO" id="GO:0030334">
    <property type="term" value="P:regulation of cell migration"/>
    <property type="evidence" value="ECO:0007669"/>
    <property type="project" value="Ensembl"/>
</dbReference>
<dbReference type="SUPFAM" id="SSF52540">
    <property type="entry name" value="P-loop containing nucleoside triphosphate hydrolases"/>
    <property type="match status" value="1"/>
</dbReference>
<dbReference type="GeneTree" id="ENSGT00940000156834"/>
<evidence type="ECO:0000256" key="17">
    <source>
        <dbReference type="SAM" id="MobiDB-lite"/>
    </source>
</evidence>
<dbReference type="GO" id="GO:0032467">
    <property type="term" value="P:positive regulation of cytokinesis"/>
    <property type="evidence" value="ECO:0007669"/>
    <property type="project" value="Ensembl"/>
</dbReference>
<dbReference type="Gene3D" id="2.60.200.20">
    <property type="match status" value="1"/>
</dbReference>
<dbReference type="GO" id="GO:0005871">
    <property type="term" value="C:kinesin complex"/>
    <property type="evidence" value="ECO:0000318"/>
    <property type="project" value="GO_Central"/>
</dbReference>
<reference evidence="20" key="1">
    <citation type="submission" date="2020-11" db="EMBL/GenBank/DDBJ databases">
        <title>Gallus gallus (Chicken) genome, bGalGal1, GRCg7b, maternal haplotype autosomes + Z &amp; W.</title>
        <authorList>
            <person name="Warren W."/>
            <person name="Formenti G."/>
            <person name="Fedrigo O."/>
            <person name="Haase B."/>
            <person name="Mountcastle J."/>
            <person name="Balacco J."/>
            <person name="Tracey A."/>
            <person name="Schneider V."/>
            <person name="Okimoto R."/>
            <person name="Cheng H."/>
            <person name="Hawken R."/>
            <person name="Howe K."/>
            <person name="Jarvis E.D."/>
        </authorList>
    </citation>
    <scope>NUCLEOTIDE SEQUENCE [LARGE SCALE GENOMIC DNA]</scope>
    <source>
        <strain evidence="20">Broiler</strain>
    </source>
</reference>
<dbReference type="GO" id="GO:0090543">
    <property type="term" value="C:Flemming body"/>
    <property type="evidence" value="ECO:0007669"/>
    <property type="project" value="Ensembl"/>
</dbReference>
<comment type="subunit">
    <text evidence="13">Directly interacts with PRC1 within a complex also containing KIF4A, KIF20A and KIF23; targets to the central spindle. Directly interacts with CIT depending on the activation state of the kinase (stronger interaction with the kinase-dead form); targets to the midbody. Interacts with ARRB2; the interaction is detected in the nucleus upon OR1D2 stimulation. Interacts with AKT1; the interaction is detected in the plasma membrane upon INS stimulation and promotes AKT1 phosphorylation. Interacts with SVIL; at midbody during cytokinesis. Interacts with RADIL (via PDZ domain); recruits RADIL to the microtubule network restricting RADIL from interaction with activated RAP1A.</text>
</comment>
<feature type="domain" description="Kinesin motor" evidence="19">
    <location>
        <begin position="346"/>
        <end position="690"/>
    </location>
</feature>
<dbReference type="OMA" id="VVLIKHW"/>
<dbReference type="Pfam" id="PF16183">
    <property type="entry name" value="Kinesin_assoc"/>
    <property type="match status" value="1"/>
</dbReference>
<evidence type="ECO:0000256" key="4">
    <source>
        <dbReference type="ARBA" id="ARBA00022490"/>
    </source>
</evidence>
<evidence type="ECO:0000259" key="18">
    <source>
        <dbReference type="PROSITE" id="PS50006"/>
    </source>
</evidence>
<dbReference type="GO" id="GO:0021987">
    <property type="term" value="P:cerebral cortex development"/>
    <property type="evidence" value="ECO:0007669"/>
    <property type="project" value="Ensembl"/>
</dbReference>
<dbReference type="CDD" id="cd01365">
    <property type="entry name" value="KISc_KIF1A_KIF1B"/>
    <property type="match status" value="1"/>
</dbReference>
<dbReference type="PROSITE" id="PS00411">
    <property type="entry name" value="KINESIN_MOTOR_1"/>
    <property type="match status" value="1"/>
</dbReference>
<dbReference type="InterPro" id="IPR019821">
    <property type="entry name" value="Kinesin_motor_CS"/>
</dbReference>
<dbReference type="Gene3D" id="3.40.850.10">
    <property type="entry name" value="Kinesin motor domain"/>
    <property type="match status" value="1"/>
</dbReference>
<dbReference type="GO" id="GO:0007018">
    <property type="term" value="P:microtubule-based movement"/>
    <property type="evidence" value="ECO:0000318"/>
    <property type="project" value="GO_Central"/>
</dbReference>
<proteinExistence type="inferred from homology"/>
<dbReference type="GO" id="GO:0007080">
    <property type="term" value="P:mitotic metaphase chromosome alignment"/>
    <property type="evidence" value="ECO:0007669"/>
    <property type="project" value="Ensembl"/>
</dbReference>
<dbReference type="GO" id="GO:0021772">
    <property type="term" value="P:olfactory bulb development"/>
    <property type="evidence" value="ECO:0007669"/>
    <property type="project" value="Ensembl"/>
</dbReference>
<feature type="compositionally biased region" description="Polar residues" evidence="17">
    <location>
        <begin position="286"/>
        <end position="306"/>
    </location>
</feature>
<feature type="region of interest" description="Disordered" evidence="17">
    <location>
        <begin position="128"/>
        <end position="147"/>
    </location>
</feature>
<reference evidence="20" key="2">
    <citation type="submission" date="2025-08" db="UniProtKB">
        <authorList>
            <consortium name="Ensembl"/>
        </authorList>
    </citation>
    <scope>IDENTIFICATION</scope>
    <source>
        <strain evidence="20">broiler</strain>
    </source>
</reference>
<dbReference type="Pfam" id="PF23313">
    <property type="entry name" value="4HB_KIF14"/>
    <property type="match status" value="1"/>
</dbReference>
<dbReference type="GO" id="GO:0005524">
    <property type="term" value="F:ATP binding"/>
    <property type="evidence" value="ECO:0007669"/>
    <property type="project" value="UniProtKB-UniRule"/>
</dbReference>
<dbReference type="Proteomes" id="UP000000539">
    <property type="component" value="Chromosome 8"/>
</dbReference>
<dbReference type="SMART" id="SM00129">
    <property type="entry name" value="KISc"/>
    <property type="match status" value="1"/>
</dbReference>
<dbReference type="GO" id="GO:2000045">
    <property type="term" value="P:regulation of G1/S transition of mitotic cell cycle"/>
    <property type="evidence" value="ECO:0007669"/>
    <property type="project" value="Ensembl"/>
</dbReference>
<dbReference type="RefSeq" id="XP_422190.4">
    <property type="nucleotide sequence ID" value="XM_422190.8"/>
</dbReference>
<dbReference type="InterPro" id="IPR008984">
    <property type="entry name" value="SMAD_FHA_dom_sf"/>
</dbReference>
<dbReference type="GO" id="GO:0051233">
    <property type="term" value="C:spindle midzone"/>
    <property type="evidence" value="ECO:0007669"/>
    <property type="project" value="Ensembl"/>
</dbReference>
<dbReference type="PROSITE" id="PS50006">
    <property type="entry name" value="FHA_DOMAIN"/>
    <property type="match status" value="1"/>
</dbReference>
<evidence type="ECO:0000313" key="21">
    <source>
        <dbReference type="Proteomes" id="UP000000539"/>
    </source>
</evidence>
<dbReference type="GO" id="GO:0019901">
    <property type="term" value="F:protein kinase binding"/>
    <property type="evidence" value="ECO:0007669"/>
    <property type="project" value="Ensembl"/>
</dbReference>
<dbReference type="GO" id="GO:0008017">
    <property type="term" value="F:microtubule binding"/>
    <property type="evidence" value="ECO:0000318"/>
    <property type="project" value="GO_Central"/>
</dbReference>
<evidence type="ECO:0000256" key="10">
    <source>
        <dbReference type="ARBA" id="ARBA00023175"/>
    </source>
</evidence>
<dbReference type="GO" id="GO:0032487">
    <property type="term" value="P:regulation of Rap protein signal transduction"/>
    <property type="evidence" value="ECO:0007669"/>
    <property type="project" value="Ensembl"/>
</dbReference>
<dbReference type="GO" id="GO:0034446">
    <property type="term" value="P:substrate adhesion-dependent cell spreading"/>
    <property type="evidence" value="ECO:0007669"/>
    <property type="project" value="Ensembl"/>
</dbReference>
<keyword evidence="6" id="KW-0493">Microtubule</keyword>
<feature type="region of interest" description="Disordered" evidence="17">
    <location>
        <begin position="1584"/>
        <end position="1605"/>
    </location>
</feature>
<dbReference type="InterPro" id="IPR056523">
    <property type="entry name" value="4HB_KIF14"/>
</dbReference>
<evidence type="ECO:0000256" key="6">
    <source>
        <dbReference type="ARBA" id="ARBA00022701"/>
    </source>
</evidence>
<feature type="coiled-coil region" evidence="16">
    <location>
        <begin position="701"/>
        <end position="779"/>
    </location>
</feature>
<feature type="coiled-coil region" evidence="16">
    <location>
        <begin position="918"/>
        <end position="1060"/>
    </location>
</feature>
<evidence type="ECO:0000256" key="8">
    <source>
        <dbReference type="ARBA" id="ARBA00022840"/>
    </source>
</evidence>
<dbReference type="SMART" id="SM00240">
    <property type="entry name" value="FHA"/>
    <property type="match status" value="1"/>
</dbReference>
<dbReference type="FunFam" id="3.40.850.10:FF:000042">
    <property type="entry name" value="Kinesin family member 14"/>
    <property type="match status" value="1"/>
</dbReference>
<sequence>MSIYTVSVNKPYKAQCTATLQKTSSQNAFTSSKMLGQQLPSQVSGNNQDSLLSCSQNKSEEVNRTYVISACSNADDTSLTLRPPGRLTLRRRTRTSKNLASGGGQPDKNTPQGTESTQMEKRLTLQRRVKSGSVEKSTINGSTVPGAENSVFDAERKYKIALQPSISNNDTHYIKSSCKLAEGQQVINLNSKFHSKDVFGNVENDDCVHSKCRMDAADARFPKEVPVSEQLATSKYVNQVSGEQLHEKGDIKRMAGKQRLQQLKYNSLERPRTPTKASTEGFKLTPKNSTFQVKSSLSASSKQTADLPTVSEKKTSSSPGGRSAKADEDAESDSAEKDTFKVENSKVTVAVRVRPFSSREKNESLLPVVSMSGSETSVRNPSTNQLYNFSYDFSFWSFDECHPNFASQETIYKTLALPLLERAFEGYNTCLFAYGQTGSGKSYTMMGFDEDRGIIPRLCEDLFTRIAQTDQQQVLYHLEMSYFEVYNEKIHDLLVFKAESRQKKQPLRVREHPVLGPYVEDLTVNVVSSYSDIQSWLELGNKQRATAATVMNDKSSRSHSVFTLVMTQTKVKSVNEEQRDHRLTSHVNLIDLAGSECCSTAQTTGERLKEGVSINKSLLTLGRVISALSKLSRNGKKTFIPYRESVLTWLLKESLGGNSQTAMIATISPAASNAEETLSTLRYAKQACSIINMAKVNEDVNAKLIRELRAEIEKLKAAQKSAQNRDPEKYRHYLQEITSLRIKLHRQERDMTEMQRAWKAKLEQAEKRKLEDIKELQKAGIAFKMDNRLPNLVNLNEDPQLSEVLLYMIKEGETTVGRYTANSKHDIQLSGVLIADDHCVIENTTGQVSIIPRREAKTYVNGKCIVNPTVLHHGDRVILGGDHYFRFNHPVEVQKVKGLSCGTTLLHDGPKDFEFAKNELLIAQRAQLESEIEEARIKAKEEMMQSVQIAKEMVQQELTSQKEAYESKIKSLEAEVREESRKKQVQELNNQKAASKIQELEKAKQNLELELHFNRKRLEMEALATKQALEDHTIHHAKILKALEDEKQKIAEEIQTLQKNRASGNKTVNTPLNWNSLKLSVMIKEANTISNELGKNTVFNRHDKIDDKTGSVSSVQVQVRNVKLRIATFWSLEKFECKLAAMKELYESNDSNKAADVFYDPADEWEPDLSDASVSSLPRRRSRSFMKNKRISGCLSGIKLQPIQNTQASYISGTQNKSSIQPNFFDSLLPGICKESISSALDLLEQNHEGGKSIADHLLINLFTISSGVSAISKAYEQQEEECQKNFMSLDHDAQSYSIKITSAFDQLVVLIKTWLNNVQKCTGSMKTDEEIKQEVKNLGGYLQLLLQGCSSDISSMVTEAQSKVNEAVKQTMKCIGYLAVLTRTDISFFEENSISTISLQDFVRAVYDGVGSGLEVLMDTLQEKARMTQNELVKQYPQNEIQSQIKDSTVALARFLESNVSHCRKTGIQSQLPEEECLYQEIKRSTNIAAKYLELERCLSEVHQIVSSTLQGSFRNTSLLRSFAGEISIIAGYFNNYFSLLALSSANNPFQRTPMPFKNLDELDSLVDSLILSFELEQGQQKPKSQVACNGTTETEGRRVETGEAELSWKQKGVPKHTYKLHSPPALPGKLSPDRMIEWV</sequence>
<dbReference type="GO" id="GO:0016887">
    <property type="term" value="F:ATP hydrolysis activity"/>
    <property type="evidence" value="ECO:0000318"/>
    <property type="project" value="GO_Central"/>
</dbReference>
<dbReference type="InterPro" id="IPR036961">
    <property type="entry name" value="Kinesin_motor_dom_sf"/>
</dbReference>
<dbReference type="GO" id="GO:0001558">
    <property type="term" value="P:regulation of cell growth"/>
    <property type="evidence" value="ECO:0007669"/>
    <property type="project" value="Ensembl"/>
</dbReference>
<feature type="region of interest" description="Disordered" evidence="17">
    <location>
        <begin position="75"/>
        <end position="122"/>
    </location>
</feature>
<dbReference type="GO" id="GO:0030155">
    <property type="term" value="P:regulation of cell adhesion"/>
    <property type="evidence" value="ECO:0007669"/>
    <property type="project" value="Ensembl"/>
</dbReference>
<dbReference type="GO" id="GO:0030165">
    <property type="term" value="F:PDZ domain binding"/>
    <property type="evidence" value="ECO:0007669"/>
    <property type="project" value="Ensembl"/>
</dbReference>
<dbReference type="GO" id="GO:0021846">
    <property type="term" value="P:cell proliferation in forebrain"/>
    <property type="evidence" value="ECO:0007669"/>
    <property type="project" value="Ensembl"/>
</dbReference>
<dbReference type="GO" id="GO:0005886">
    <property type="term" value="C:plasma membrane"/>
    <property type="evidence" value="ECO:0007669"/>
    <property type="project" value="Ensembl"/>
</dbReference>
<dbReference type="GO" id="GO:0051301">
    <property type="term" value="P:cell division"/>
    <property type="evidence" value="ECO:0007669"/>
    <property type="project" value="Ensembl"/>
</dbReference>
<dbReference type="GO" id="GO:0010389">
    <property type="term" value="P:regulation of G2/M transition of mitotic cell cycle"/>
    <property type="evidence" value="ECO:0007669"/>
    <property type="project" value="Ensembl"/>
</dbReference>
<dbReference type="GO" id="GO:0021693">
    <property type="term" value="P:cerebellar Purkinje cell layer structural organization"/>
    <property type="evidence" value="ECO:0007669"/>
    <property type="project" value="Ensembl"/>
</dbReference>
<keyword evidence="11" id="KW-0206">Cytoskeleton</keyword>
<dbReference type="GO" id="GO:0005737">
    <property type="term" value="C:cytoplasm"/>
    <property type="evidence" value="ECO:0000318"/>
    <property type="project" value="GO_Central"/>
</dbReference>
<dbReference type="GO" id="GO:0045184">
    <property type="term" value="P:establishment of protein localization"/>
    <property type="evidence" value="ECO:0007669"/>
    <property type="project" value="Ensembl"/>
</dbReference>
<keyword evidence="4" id="KW-0963">Cytoplasm</keyword>
<keyword evidence="21" id="KW-1185">Reference proteome</keyword>
<keyword evidence="5" id="KW-0597">Phosphoprotein</keyword>
<evidence type="ECO:0000256" key="12">
    <source>
        <dbReference type="ARBA" id="ARBA00023242"/>
    </source>
</evidence>
<dbReference type="InterPro" id="IPR001752">
    <property type="entry name" value="Kinesin_motor_dom"/>
</dbReference>
<evidence type="ECO:0000256" key="3">
    <source>
        <dbReference type="ARBA" id="ARBA00004214"/>
    </source>
</evidence>
<feature type="binding site" evidence="15">
    <location>
        <begin position="435"/>
        <end position="442"/>
    </location>
    <ligand>
        <name>ATP</name>
        <dbReference type="ChEBI" id="CHEBI:30616"/>
    </ligand>
</feature>
<evidence type="ECO:0000256" key="13">
    <source>
        <dbReference type="ARBA" id="ARBA00064520"/>
    </source>
</evidence>
<dbReference type="GO" id="GO:0031146">
    <property type="term" value="P:SCF-dependent proteasomal ubiquitin-dependent protein catabolic process"/>
    <property type="evidence" value="ECO:0007669"/>
    <property type="project" value="Ensembl"/>
</dbReference>
<reference evidence="20" key="3">
    <citation type="submission" date="2025-09" db="UniProtKB">
        <authorList>
            <consortium name="Ensembl"/>
        </authorList>
    </citation>
    <scope>IDENTIFICATION</scope>
    <source>
        <strain evidence="20">broiler</strain>
    </source>
</reference>
<dbReference type="RefSeq" id="XP_046800546.1">
    <property type="nucleotide sequence ID" value="XM_046944590.1"/>
</dbReference>
<dbReference type="GO" id="GO:0033624">
    <property type="term" value="P:negative regulation of integrin activation"/>
    <property type="evidence" value="ECO:0007669"/>
    <property type="project" value="Ensembl"/>
</dbReference>
<dbReference type="GO" id="GO:0021685">
    <property type="term" value="P:cerebellar granular layer structural organization"/>
    <property type="evidence" value="ECO:0007669"/>
    <property type="project" value="Ensembl"/>
</dbReference>
<evidence type="ECO:0000256" key="9">
    <source>
        <dbReference type="ARBA" id="ARBA00023054"/>
    </source>
</evidence>
<keyword evidence="8 15" id="KW-0067">ATP-binding</keyword>
<feature type="compositionally biased region" description="Polar residues" evidence="17">
    <location>
        <begin position="107"/>
        <end position="117"/>
    </location>
</feature>
<comment type="subcellular location">
    <subcellularLocation>
        <location evidence="2">Cytoplasm</location>
        <location evidence="2">Cytoskeleton</location>
        <location evidence="2">Spindle</location>
    </subcellularLocation>
    <subcellularLocation>
        <location evidence="3">Midbody</location>
    </subcellularLocation>
    <subcellularLocation>
        <location evidence="1">Nucleus</location>
    </subcellularLocation>
</comment>
<dbReference type="OrthoDB" id="3176171at2759"/>
<dbReference type="PANTHER" id="PTHR47117">
    <property type="entry name" value="STAR-RELATED LIPID TRANSFER PROTEIN 9"/>
    <property type="match status" value="1"/>
</dbReference>
<evidence type="ECO:0000256" key="2">
    <source>
        <dbReference type="ARBA" id="ARBA00004186"/>
    </source>
</evidence>
<dbReference type="Ensembl" id="ENSGALT00010029284.1">
    <property type="protein sequence ID" value="ENSGALP00010016999.1"/>
    <property type="gene ID" value="ENSGALG00010012209.1"/>
</dbReference>
<evidence type="ECO:0000313" key="20">
    <source>
        <dbReference type="Ensembl" id="ENSGALP00010016999.1"/>
    </source>
</evidence>
<dbReference type="InterPro" id="IPR000253">
    <property type="entry name" value="FHA_dom"/>
</dbReference>
<dbReference type="PRINTS" id="PR00380">
    <property type="entry name" value="KINESINHEAVY"/>
</dbReference>
<evidence type="ECO:0000256" key="5">
    <source>
        <dbReference type="ARBA" id="ARBA00022553"/>
    </source>
</evidence>
<organism evidence="20 21">
    <name type="scientific">Gallus gallus</name>
    <name type="common">Chicken</name>
    <dbReference type="NCBI Taxonomy" id="9031"/>
    <lineage>
        <taxon>Eukaryota</taxon>
        <taxon>Metazoa</taxon>
        <taxon>Chordata</taxon>
        <taxon>Craniata</taxon>
        <taxon>Vertebrata</taxon>
        <taxon>Euteleostomi</taxon>
        <taxon>Archelosauria</taxon>
        <taxon>Archosauria</taxon>
        <taxon>Dinosauria</taxon>
        <taxon>Saurischia</taxon>
        <taxon>Theropoda</taxon>
        <taxon>Coelurosauria</taxon>
        <taxon>Aves</taxon>
        <taxon>Neognathae</taxon>
        <taxon>Galloanserae</taxon>
        <taxon>Galliformes</taxon>
        <taxon>Phasianidae</taxon>
        <taxon>Phasianinae</taxon>
        <taxon>Gallus</taxon>
    </lineage>
</organism>
<keyword evidence="12" id="KW-0539">Nucleus</keyword>
<feature type="region of interest" description="Disordered" evidence="17">
    <location>
        <begin position="247"/>
        <end position="339"/>
    </location>
</feature>
<evidence type="ECO:0000256" key="7">
    <source>
        <dbReference type="ARBA" id="ARBA00022741"/>
    </source>
</evidence>
<dbReference type="GO" id="GO:0043524">
    <property type="term" value="P:negative regulation of neuron apoptotic process"/>
    <property type="evidence" value="ECO:0007669"/>
    <property type="project" value="Ensembl"/>
</dbReference>
<dbReference type="CTD" id="9928"/>
<dbReference type="GO" id="GO:0008574">
    <property type="term" value="F:plus-end-directed microtubule motor activity"/>
    <property type="evidence" value="ECO:0007669"/>
    <property type="project" value="Ensembl"/>
</dbReference>
<dbReference type="CDD" id="cd22707">
    <property type="entry name" value="FHA_KIF14"/>
    <property type="match status" value="1"/>
</dbReference>
<keyword evidence="9 16" id="KW-0175">Coiled coil</keyword>
<dbReference type="SMR" id="A0A8V0YLM5"/>
<evidence type="ECO:0000256" key="16">
    <source>
        <dbReference type="SAM" id="Coils"/>
    </source>
</evidence>
<evidence type="ECO:0000259" key="19">
    <source>
        <dbReference type="PROSITE" id="PS50067"/>
    </source>
</evidence>
<dbReference type="GO" id="GO:0005874">
    <property type="term" value="C:microtubule"/>
    <property type="evidence" value="ECO:0000318"/>
    <property type="project" value="GO_Central"/>
</dbReference>
<keyword evidence="7 15" id="KW-0547">Nucleotide-binding</keyword>
<feature type="domain" description="FHA" evidence="18">
    <location>
        <begin position="814"/>
        <end position="865"/>
    </location>
</feature>
<dbReference type="GO" id="GO:0005634">
    <property type="term" value="C:nucleus"/>
    <property type="evidence" value="ECO:0007669"/>
    <property type="project" value="UniProtKB-SubCell"/>
</dbReference>
<comment type="similarity">
    <text evidence="15">Belongs to the TRAFAC class myosin-kinesin ATPase superfamily. Kinesin family.</text>
</comment>
<evidence type="ECO:0000256" key="11">
    <source>
        <dbReference type="ARBA" id="ARBA00023212"/>
    </source>
</evidence>
<dbReference type="FunCoup" id="A0A8V0YLM5">
    <property type="interactions" value="365"/>
</dbReference>
<accession>A0A8V0YLM5</accession>
<dbReference type="InterPro" id="IPR032405">
    <property type="entry name" value="Kinesin_assoc"/>
</dbReference>
<protein>
    <recommendedName>
        <fullName evidence="14">Kinesin-like protein KIF14</fullName>
    </recommendedName>
</protein>
<dbReference type="PANTHER" id="PTHR47117:SF7">
    <property type="entry name" value="KINESIN-LIKE PROTEIN KIF14"/>
    <property type="match status" value="1"/>
</dbReference>